<keyword evidence="8 10" id="KW-1133">Transmembrane helix</keyword>
<dbReference type="GO" id="GO:0006488">
    <property type="term" value="P:dolichol-linked oligosaccharide biosynthetic process"/>
    <property type="evidence" value="ECO:0000318"/>
    <property type="project" value="GO_Central"/>
</dbReference>
<comment type="subcellular location">
    <subcellularLocation>
        <location evidence="1 10">Endoplasmic reticulum membrane</location>
        <topology evidence="1 10">Multi-pass membrane protein</topology>
    </subcellularLocation>
</comment>
<evidence type="ECO:0000256" key="6">
    <source>
        <dbReference type="ARBA" id="ARBA00022692"/>
    </source>
</evidence>
<dbReference type="PANTHER" id="PTHR12413:SF1">
    <property type="entry name" value="DOLICHYL PYROPHOSPHATE MAN9GLCNAC2 ALPHA-1,3-GLUCOSYLTRANSFERASE"/>
    <property type="match status" value="1"/>
</dbReference>
<feature type="transmembrane region" description="Helical" evidence="10">
    <location>
        <begin position="252"/>
        <end position="273"/>
    </location>
</feature>
<evidence type="ECO:0000256" key="5">
    <source>
        <dbReference type="ARBA" id="ARBA00022679"/>
    </source>
</evidence>
<dbReference type="HOGENOM" id="CLU_008110_3_0_1"/>
<feature type="transmembrane region" description="Helical" evidence="10">
    <location>
        <begin position="280"/>
        <end position="299"/>
    </location>
</feature>
<dbReference type="InParanoid" id="A0DD77"/>
<comment type="pathway">
    <text evidence="2 10">Protein modification; protein glycosylation.</text>
</comment>
<dbReference type="EMBL" id="CT868385">
    <property type="protein sequence ID" value="CAK80994.1"/>
    <property type="molecule type" value="Genomic_DNA"/>
</dbReference>
<dbReference type="EC" id="2.4.1.-" evidence="10"/>
<evidence type="ECO:0000313" key="12">
    <source>
        <dbReference type="EMBL" id="CAK80994.1"/>
    </source>
</evidence>
<dbReference type="Pfam" id="PF03155">
    <property type="entry name" value="Alg6_Alg8"/>
    <property type="match status" value="1"/>
</dbReference>
<dbReference type="STRING" id="5888.A0DD77"/>
<keyword evidence="11" id="KW-0732">Signal</keyword>
<feature type="signal peptide" evidence="11">
    <location>
        <begin position="1"/>
        <end position="20"/>
    </location>
</feature>
<accession>A0DD77</accession>
<reference evidence="12 13" key="1">
    <citation type="journal article" date="2006" name="Nature">
        <title>Global trends of whole-genome duplications revealed by the ciliate Paramecium tetraurelia.</title>
        <authorList>
            <consortium name="Genoscope"/>
            <person name="Aury J.-M."/>
            <person name="Jaillon O."/>
            <person name="Duret L."/>
            <person name="Noel B."/>
            <person name="Jubin C."/>
            <person name="Porcel B.M."/>
            <person name="Segurens B."/>
            <person name="Daubin V."/>
            <person name="Anthouard V."/>
            <person name="Aiach N."/>
            <person name="Arnaiz O."/>
            <person name="Billaut A."/>
            <person name="Beisson J."/>
            <person name="Blanc I."/>
            <person name="Bouhouche K."/>
            <person name="Camara F."/>
            <person name="Duharcourt S."/>
            <person name="Guigo R."/>
            <person name="Gogendeau D."/>
            <person name="Katinka M."/>
            <person name="Keller A.-M."/>
            <person name="Kissmehl R."/>
            <person name="Klotz C."/>
            <person name="Koll F."/>
            <person name="Le Moue A."/>
            <person name="Lepere C."/>
            <person name="Malinsky S."/>
            <person name="Nowacki M."/>
            <person name="Nowak J.K."/>
            <person name="Plattner H."/>
            <person name="Poulain J."/>
            <person name="Ruiz F."/>
            <person name="Serrano V."/>
            <person name="Zagulski M."/>
            <person name="Dessen P."/>
            <person name="Betermier M."/>
            <person name="Weissenbach J."/>
            <person name="Scarpelli C."/>
            <person name="Schachter V."/>
            <person name="Sperling L."/>
            <person name="Meyer E."/>
            <person name="Cohen J."/>
            <person name="Wincker P."/>
        </authorList>
    </citation>
    <scope>NUCLEOTIDE SEQUENCE [LARGE SCALE GENOMIC DNA]</scope>
    <source>
        <strain evidence="12 13">Stock d4-2</strain>
    </source>
</reference>
<feature type="transmembrane region" description="Helical" evidence="10">
    <location>
        <begin position="440"/>
        <end position="457"/>
    </location>
</feature>
<evidence type="ECO:0000256" key="7">
    <source>
        <dbReference type="ARBA" id="ARBA00022824"/>
    </source>
</evidence>
<keyword evidence="4 10" id="KW-0328">Glycosyltransferase</keyword>
<evidence type="ECO:0000256" key="3">
    <source>
        <dbReference type="ARBA" id="ARBA00008715"/>
    </source>
</evidence>
<evidence type="ECO:0000256" key="1">
    <source>
        <dbReference type="ARBA" id="ARBA00004477"/>
    </source>
</evidence>
<feature type="transmembrane region" description="Helical" evidence="10">
    <location>
        <begin position="214"/>
        <end position="232"/>
    </location>
</feature>
<evidence type="ECO:0000313" key="13">
    <source>
        <dbReference type="Proteomes" id="UP000000600"/>
    </source>
</evidence>
<keyword evidence="5 10" id="KW-0808">Transferase</keyword>
<dbReference type="GO" id="GO:0042281">
    <property type="term" value="F:dolichyl pyrophosphate Man9GlcNAc2 alpha-1,3-glucosyltransferase activity"/>
    <property type="evidence" value="ECO:0000318"/>
    <property type="project" value="GO_Central"/>
</dbReference>
<organism evidence="12 13">
    <name type="scientific">Paramecium tetraurelia</name>
    <dbReference type="NCBI Taxonomy" id="5888"/>
    <lineage>
        <taxon>Eukaryota</taxon>
        <taxon>Sar</taxon>
        <taxon>Alveolata</taxon>
        <taxon>Ciliophora</taxon>
        <taxon>Intramacronucleata</taxon>
        <taxon>Oligohymenophorea</taxon>
        <taxon>Peniculida</taxon>
        <taxon>Parameciidae</taxon>
        <taxon>Paramecium</taxon>
    </lineage>
</organism>
<evidence type="ECO:0000256" key="9">
    <source>
        <dbReference type="ARBA" id="ARBA00023136"/>
    </source>
</evidence>
<dbReference type="OrthoDB" id="339981at2759"/>
<comment type="similarity">
    <text evidence="3 10">Belongs to the ALG6/ALG8 glucosyltransferase family.</text>
</comment>
<dbReference type="GeneID" id="5034176"/>
<proteinExistence type="inferred from homology"/>
<dbReference type="Proteomes" id="UP000000600">
    <property type="component" value="Unassembled WGS sequence"/>
</dbReference>
<evidence type="ECO:0000256" key="10">
    <source>
        <dbReference type="RuleBase" id="RU363110"/>
    </source>
</evidence>
<keyword evidence="6 10" id="KW-0812">Transmembrane</keyword>
<name>A0DD77_PARTE</name>
<dbReference type="eggNOG" id="KOG2575">
    <property type="taxonomic scope" value="Eukaryota"/>
</dbReference>
<keyword evidence="13" id="KW-1185">Reference proteome</keyword>
<evidence type="ECO:0000256" key="4">
    <source>
        <dbReference type="ARBA" id="ARBA00022676"/>
    </source>
</evidence>
<feature type="transmembrane region" description="Helical" evidence="10">
    <location>
        <begin position="368"/>
        <end position="384"/>
    </location>
</feature>
<dbReference type="GO" id="GO:0005789">
    <property type="term" value="C:endoplasmic reticulum membrane"/>
    <property type="evidence" value="ECO:0000318"/>
    <property type="project" value="GO_Central"/>
</dbReference>
<keyword evidence="7 10" id="KW-0256">Endoplasmic reticulum</keyword>
<gene>
    <name evidence="12" type="ORF">GSPATT00015853001</name>
</gene>
<sequence>MKLIAIILISISLRIYVAFGGYSGMNDPPQYGDFEAQRHWMELTSHLNITQWYEKSEFNDPKWWPLDYPPLSGYFAYALGKVAEKFDPEIIAPYSSRGIETFNTKLFMRLSVFISEIIFLYPPLIYFILKQQSKQQLIALCCPLLVLVDHGHFQYNCIMLGLTLYAIISLEKGKLVLGSIFYVMALHFKVMSLYYSLPFFIYILSKTYKEPKKVAVVGITVILTTLIIWLPWLSDLKLIQEAIATIFPIHRGLYQLHVATFWCISHIVIKWNLVFNNQLLFRLAAILTLLFSIPSLIRLFKQPNLFRHTLFIVSQTFFLFSFHVHEKTILLPIILLLISQKDYGYLVYDYTIIATITHHPLMIEDKLFIEYCVLLVLFFIFTRNNQPPQFQDSWILRFYSKIRNVIIQFQVQIPVLLYVILFFCQQLIQPPQRFPFLYELSMQVLGFSMYTFMYIISHQSIKSVKND</sequence>
<evidence type="ECO:0000256" key="11">
    <source>
        <dbReference type="SAM" id="SignalP"/>
    </source>
</evidence>
<feature type="transmembrane region" description="Helical" evidence="10">
    <location>
        <begin position="180"/>
        <end position="202"/>
    </location>
</feature>
<dbReference type="UniPathway" id="UPA00378"/>
<dbReference type="KEGG" id="ptm:GSPATT00015853001"/>
<dbReference type="RefSeq" id="XP_001448391.1">
    <property type="nucleotide sequence ID" value="XM_001448354.1"/>
</dbReference>
<feature type="chain" id="PRO_5002624022" description="Alpha-1,3-glucosyltransferase" evidence="11">
    <location>
        <begin position="21"/>
        <end position="467"/>
    </location>
</feature>
<evidence type="ECO:0000256" key="8">
    <source>
        <dbReference type="ARBA" id="ARBA00022989"/>
    </source>
</evidence>
<feature type="transmembrane region" description="Helical" evidence="10">
    <location>
        <begin position="405"/>
        <end position="428"/>
    </location>
</feature>
<keyword evidence="9 10" id="KW-0472">Membrane</keyword>
<feature type="transmembrane region" description="Helical" evidence="10">
    <location>
        <begin position="106"/>
        <end position="129"/>
    </location>
</feature>
<dbReference type="AlphaFoldDB" id="A0DD77"/>
<feature type="transmembrane region" description="Helical" evidence="10">
    <location>
        <begin position="141"/>
        <end position="168"/>
    </location>
</feature>
<protein>
    <recommendedName>
        <fullName evidence="10">Alpha-1,3-glucosyltransferase</fullName>
        <ecNumber evidence="10">2.4.1.-</ecNumber>
    </recommendedName>
</protein>
<dbReference type="PANTHER" id="PTHR12413">
    <property type="entry name" value="DOLICHYL GLYCOSYLTRANSFERASE"/>
    <property type="match status" value="1"/>
</dbReference>
<dbReference type="InterPro" id="IPR004856">
    <property type="entry name" value="Glyco_trans_ALG6/ALG8"/>
</dbReference>
<evidence type="ECO:0000256" key="2">
    <source>
        <dbReference type="ARBA" id="ARBA00004922"/>
    </source>
</evidence>
<dbReference type="OMA" id="FQVPPMH"/>